<reference evidence="1 2" key="1">
    <citation type="submission" date="2020-08" db="EMBL/GenBank/DDBJ databases">
        <title>Cohnella phylogeny.</title>
        <authorList>
            <person name="Dunlap C."/>
        </authorList>
    </citation>
    <scope>NUCLEOTIDE SEQUENCE [LARGE SCALE GENOMIC DNA]</scope>
    <source>
        <strain evidence="1 2">DSM 25239</strain>
    </source>
</reference>
<protein>
    <recommendedName>
        <fullName evidence="3">AAA domain-containing protein</fullName>
    </recommendedName>
</protein>
<name>A0A841TQT6_9BACL</name>
<proteinExistence type="predicted"/>
<comment type="caution">
    <text evidence="1">The sequence shown here is derived from an EMBL/GenBank/DDBJ whole genome shotgun (WGS) entry which is preliminary data.</text>
</comment>
<organism evidence="1 2">
    <name type="scientific">Cohnella xylanilytica</name>
    <dbReference type="NCBI Taxonomy" id="557555"/>
    <lineage>
        <taxon>Bacteria</taxon>
        <taxon>Bacillati</taxon>
        <taxon>Bacillota</taxon>
        <taxon>Bacilli</taxon>
        <taxon>Bacillales</taxon>
        <taxon>Paenibacillaceae</taxon>
        <taxon>Cohnella</taxon>
    </lineage>
</organism>
<dbReference type="AlphaFoldDB" id="A0A841TQT6"/>
<accession>A0A841TQT6</accession>
<dbReference type="RefSeq" id="WP_185134731.1">
    <property type="nucleotide sequence ID" value="NZ_BORM01000046.1"/>
</dbReference>
<sequence length="238" mass="27473">MKKVVFFGAPDKSHLLLVLGKLLTAMERKVLIVDSTLAQSMQGYLPQAEFGCSLREFEGIDVATGLITPAQLERSLLQAGGETAYDVMLLDTDHTEFVKGRELQGYDKRVWCSNWSRLVMHKNAELMQRLCLHEAESQPLSFYRLIAPTLPTAMPETYFDSLLPQQAVHWEDTVFRFPLDERDMSVELDNQHHGRIDIRRLSGTYRRNVLDMLQQLFDCDAKTARRAWARSRKRSRVR</sequence>
<dbReference type="Proteomes" id="UP000553776">
    <property type="component" value="Unassembled WGS sequence"/>
</dbReference>
<evidence type="ECO:0000313" key="1">
    <source>
        <dbReference type="EMBL" id="MBB6690707.1"/>
    </source>
</evidence>
<dbReference type="EMBL" id="JACJVR010000015">
    <property type="protein sequence ID" value="MBB6690707.1"/>
    <property type="molecule type" value="Genomic_DNA"/>
</dbReference>
<evidence type="ECO:0008006" key="3">
    <source>
        <dbReference type="Google" id="ProtNLM"/>
    </source>
</evidence>
<evidence type="ECO:0000313" key="2">
    <source>
        <dbReference type="Proteomes" id="UP000553776"/>
    </source>
</evidence>
<keyword evidence="2" id="KW-1185">Reference proteome</keyword>
<gene>
    <name evidence="1" type="ORF">H7B90_04740</name>
</gene>